<feature type="compositionally biased region" description="Low complexity" evidence="1">
    <location>
        <begin position="203"/>
        <end position="216"/>
    </location>
</feature>
<comment type="caution">
    <text evidence="3">The sequence shown here is derived from an EMBL/GenBank/DDBJ whole genome shotgun (WGS) entry which is preliminary data.</text>
</comment>
<feature type="domain" description="Putative plant transposon protein" evidence="2">
    <location>
        <begin position="1"/>
        <end position="145"/>
    </location>
</feature>
<dbReference type="AlphaFoldDB" id="A0AAV9L6Y5"/>
<evidence type="ECO:0000256" key="1">
    <source>
        <dbReference type="SAM" id="MobiDB-lite"/>
    </source>
</evidence>
<organism evidence="3 4">
    <name type="scientific">Solanum pinnatisectum</name>
    <name type="common">tansyleaf nightshade</name>
    <dbReference type="NCBI Taxonomy" id="50273"/>
    <lineage>
        <taxon>Eukaryota</taxon>
        <taxon>Viridiplantae</taxon>
        <taxon>Streptophyta</taxon>
        <taxon>Embryophyta</taxon>
        <taxon>Tracheophyta</taxon>
        <taxon>Spermatophyta</taxon>
        <taxon>Magnoliopsida</taxon>
        <taxon>eudicotyledons</taxon>
        <taxon>Gunneridae</taxon>
        <taxon>Pentapetalae</taxon>
        <taxon>asterids</taxon>
        <taxon>lamiids</taxon>
        <taxon>Solanales</taxon>
        <taxon>Solanaceae</taxon>
        <taxon>Solanoideae</taxon>
        <taxon>Solaneae</taxon>
        <taxon>Solanum</taxon>
    </lineage>
</organism>
<dbReference type="PANTHER" id="PTHR33180">
    <property type="entry name" value="PHOTOSYSTEM II CP43 REACTION CENTER PROTEIN"/>
    <property type="match status" value="1"/>
</dbReference>
<dbReference type="EMBL" id="JAWPEI010000007">
    <property type="protein sequence ID" value="KAK4721374.1"/>
    <property type="molecule type" value="Genomic_DNA"/>
</dbReference>
<protein>
    <recommendedName>
        <fullName evidence="2">Putative plant transposon protein domain-containing protein</fullName>
    </recommendedName>
</protein>
<name>A0AAV9L6Y5_9SOLN</name>
<dbReference type="Pfam" id="PF20167">
    <property type="entry name" value="Transposase_32"/>
    <property type="match status" value="1"/>
</dbReference>
<proteinExistence type="predicted"/>
<reference evidence="3 4" key="1">
    <citation type="submission" date="2023-10" db="EMBL/GenBank/DDBJ databases">
        <title>Genome-Wide Identification Analysis in wild type Solanum Pinnatisectum Reveals Some Genes Defensing Phytophthora Infestans.</title>
        <authorList>
            <person name="Sun C."/>
        </authorList>
    </citation>
    <scope>NUCLEOTIDE SEQUENCE [LARGE SCALE GENOMIC DNA]</scope>
    <source>
        <strain evidence="3">LQN</strain>
        <tissue evidence="3">Leaf</tissue>
    </source>
</reference>
<evidence type="ECO:0000313" key="4">
    <source>
        <dbReference type="Proteomes" id="UP001311915"/>
    </source>
</evidence>
<sequence>MVRGKEVECYSEHINVVLGRPLHSTLPYEGLPIVPSLDDLKGWLALLIFDTTPRLIDAGAPIEKRDMNLASRLWFGFISSTLMPSQNESIMCHIKAACLNSIMARRRIDLGLLISQEMAMRAKQRLTSLLFPVLTTELHRRARVPWDLVNDIEVIPSSSTDIWCIEAEFTRDEVDRRREAPTDISLKVDVDSLPAEAPSPTLASETSGTSAPSSSSKVPDAFSSSSQLAKITQAMILKIGHLAQSADVRATGL</sequence>
<evidence type="ECO:0000259" key="2">
    <source>
        <dbReference type="Pfam" id="PF20167"/>
    </source>
</evidence>
<dbReference type="InterPro" id="IPR046796">
    <property type="entry name" value="Transposase_32_dom"/>
</dbReference>
<keyword evidence="4" id="KW-1185">Reference proteome</keyword>
<dbReference type="PANTHER" id="PTHR33180:SF31">
    <property type="entry name" value="POLYPROTEIN PROTEIN"/>
    <property type="match status" value="1"/>
</dbReference>
<accession>A0AAV9L6Y5</accession>
<gene>
    <name evidence="3" type="ORF">R3W88_011607</name>
</gene>
<dbReference type="Proteomes" id="UP001311915">
    <property type="component" value="Unassembled WGS sequence"/>
</dbReference>
<evidence type="ECO:0000313" key="3">
    <source>
        <dbReference type="EMBL" id="KAK4721374.1"/>
    </source>
</evidence>
<feature type="region of interest" description="Disordered" evidence="1">
    <location>
        <begin position="195"/>
        <end position="219"/>
    </location>
</feature>